<evidence type="ECO:0000259" key="2">
    <source>
        <dbReference type="Pfam" id="PF26616"/>
    </source>
</evidence>
<evidence type="ECO:0000256" key="1">
    <source>
        <dbReference type="SAM" id="Phobius"/>
    </source>
</evidence>
<reference evidence="3 4" key="1">
    <citation type="submission" date="2014-02" db="EMBL/GenBank/DDBJ databases">
        <title>The genome sequence of Colletotrichum salicis CBS 607.94.</title>
        <authorList>
            <person name="Baroncelli R."/>
            <person name="Thon M.R."/>
        </authorList>
    </citation>
    <scope>NUCLEOTIDE SEQUENCE [LARGE SCALE GENOMIC DNA]</scope>
    <source>
        <strain evidence="3 4">CBS 607.94</strain>
    </source>
</reference>
<comment type="caution">
    <text evidence="3">The sequence shown here is derived from an EMBL/GenBank/DDBJ whole genome shotgun (WGS) entry which is preliminary data.</text>
</comment>
<organism evidence="3 4">
    <name type="scientific">Colletotrichum salicis</name>
    <dbReference type="NCBI Taxonomy" id="1209931"/>
    <lineage>
        <taxon>Eukaryota</taxon>
        <taxon>Fungi</taxon>
        <taxon>Dikarya</taxon>
        <taxon>Ascomycota</taxon>
        <taxon>Pezizomycotina</taxon>
        <taxon>Sordariomycetes</taxon>
        <taxon>Hypocreomycetidae</taxon>
        <taxon>Glomerellales</taxon>
        <taxon>Glomerellaceae</taxon>
        <taxon>Colletotrichum</taxon>
        <taxon>Colletotrichum acutatum species complex</taxon>
    </lineage>
</organism>
<sequence>MPTPTQLPPEFERSYLASGSYPLNHVSASSYGRSSLSDQRKRLKDRDQSLFVSNEKAKIPVRDITLAGKVSKENVLSDDHLKEFLGDLNVASSDPQRRTESSRVLAFQEDVKCRFVFLVAENALAPLEAQSTMLKRLLTFYQVMPQFLDFLYVYGSPHGEDKNLRFSGFRTEKALINPVPGTCIPDMGRSGRRFQICYNLKTVGLKFEQPGKQVDKVWKIRQAAVHHQFDVGSGVQNWIFGDPHAVVKGRIQELFHESREHSSKFGTVEQSLLSSLEIHLALARWSTSEWRWNVQSLEEIIDNLTLDIIAIQKSNLDTLDSESLGRVQEWEDKTNETIMVMGSNADILTLLRKFYKELIEDQNFPSCELRACKQAVNDFAFQLDEIIYDTQMQISRAKVLVKIVADRKAILIQHLQAQTALAASKLTASMYDQADRSAMEAIAMRIVTVVTLFYLPATFSSTFFSTDVVKYQDGVKFSRVAFERFLQVTIPLMVVTLLFAGAMLRLWNNCTALQVHVSIKKKQAKVCVLKQIAVSVLIPECKAVKINV</sequence>
<accession>A0A135RTQ5</accession>
<keyword evidence="1" id="KW-0472">Membrane</keyword>
<dbReference type="Pfam" id="PF26616">
    <property type="entry name" value="CorA-like"/>
    <property type="match status" value="1"/>
</dbReference>
<feature type="domain" description="CorA-like transporter" evidence="2">
    <location>
        <begin position="14"/>
        <end position="305"/>
    </location>
</feature>
<dbReference type="AlphaFoldDB" id="A0A135RTQ5"/>
<dbReference type="Proteomes" id="UP000070121">
    <property type="component" value="Unassembled WGS sequence"/>
</dbReference>
<name>A0A135RTQ5_9PEZI</name>
<dbReference type="EMBL" id="JFFI01002687">
    <property type="protein sequence ID" value="KXH27071.1"/>
    <property type="molecule type" value="Genomic_DNA"/>
</dbReference>
<evidence type="ECO:0000313" key="4">
    <source>
        <dbReference type="Proteomes" id="UP000070121"/>
    </source>
</evidence>
<dbReference type="InterPro" id="IPR058257">
    <property type="entry name" value="CorA-like_dom"/>
</dbReference>
<keyword evidence="4" id="KW-1185">Reference proteome</keyword>
<dbReference type="STRING" id="1209931.A0A135RTQ5"/>
<protein>
    <recommendedName>
        <fullName evidence="2">CorA-like transporter domain-containing protein</fullName>
    </recommendedName>
</protein>
<dbReference type="OrthoDB" id="5396681at2759"/>
<keyword evidence="1" id="KW-0812">Transmembrane</keyword>
<feature type="transmembrane region" description="Helical" evidence="1">
    <location>
        <begin position="442"/>
        <end position="464"/>
    </location>
</feature>
<evidence type="ECO:0000313" key="3">
    <source>
        <dbReference type="EMBL" id="KXH27071.1"/>
    </source>
</evidence>
<gene>
    <name evidence="3" type="ORF">CSAL01_09082</name>
</gene>
<keyword evidence="1" id="KW-1133">Transmembrane helix</keyword>
<feature type="transmembrane region" description="Helical" evidence="1">
    <location>
        <begin position="485"/>
        <end position="507"/>
    </location>
</feature>
<proteinExistence type="predicted"/>